<feature type="compositionally biased region" description="Basic residues" evidence="1">
    <location>
        <begin position="113"/>
        <end position="142"/>
    </location>
</feature>
<accession>A0ABT1I111</accession>
<protein>
    <submittedName>
        <fullName evidence="2">Uncharacterized protein</fullName>
    </submittedName>
</protein>
<reference evidence="2 3" key="1">
    <citation type="submission" date="2022-06" db="EMBL/GenBank/DDBJ databases">
        <title>Genomic Encyclopedia of Archaeal and Bacterial Type Strains, Phase II (KMG-II): from individual species to whole genera.</title>
        <authorList>
            <person name="Goeker M."/>
        </authorList>
    </citation>
    <scope>NUCLEOTIDE SEQUENCE [LARGE SCALE GENOMIC DNA]</scope>
    <source>
        <strain evidence="2 3">DSM 40477</strain>
    </source>
</reference>
<keyword evidence="3" id="KW-1185">Reference proteome</keyword>
<sequence length="335" mass="36860">MSKALGRSFVLRQMEDRDKGFSRSVRTMPVTPACSGSCRRRARSSTAVCPSGRTRCSSGLTRCWARTVWSVAELSLTGEHRRGHGSGCAALARGRVDMTAAYSADRGAATCRRRAGRRGSTVARHHGSAWRSRSGRRRRARAGPRPAARSTKDTRFPGPRPRLRKQGQPGTIMCWCLPRPWVWHRIRCAAGVCLRAKPAGHVHREHQHWRPGVRRSHWSRATTPPDWPTCWPVSRPRCWRGYARTGSRLARPPRTCLARGADPAARAASSSSATRTPGGEPNIVTETTTRLSGAGADPSLGRAAPTPDPPRRRDRPRRRACPTWEGAVMGHGSSV</sequence>
<dbReference type="EMBL" id="JAMTCP010000042">
    <property type="protein sequence ID" value="MCP2261446.1"/>
    <property type="molecule type" value="Genomic_DNA"/>
</dbReference>
<gene>
    <name evidence="2" type="ORF">LX15_005172</name>
</gene>
<feature type="compositionally biased region" description="Low complexity" evidence="1">
    <location>
        <begin position="258"/>
        <end position="279"/>
    </location>
</feature>
<dbReference type="Proteomes" id="UP001205311">
    <property type="component" value="Unassembled WGS sequence"/>
</dbReference>
<feature type="region of interest" description="Disordered" evidence="1">
    <location>
        <begin position="253"/>
        <end position="335"/>
    </location>
</feature>
<proteinExistence type="predicted"/>
<evidence type="ECO:0000313" key="3">
    <source>
        <dbReference type="Proteomes" id="UP001205311"/>
    </source>
</evidence>
<feature type="region of interest" description="Disordered" evidence="1">
    <location>
        <begin position="113"/>
        <end position="166"/>
    </location>
</feature>
<evidence type="ECO:0000256" key="1">
    <source>
        <dbReference type="SAM" id="MobiDB-lite"/>
    </source>
</evidence>
<comment type="caution">
    <text evidence="2">The sequence shown here is derived from an EMBL/GenBank/DDBJ whole genome shotgun (WGS) entry which is preliminary data.</text>
</comment>
<evidence type="ECO:0000313" key="2">
    <source>
        <dbReference type="EMBL" id="MCP2261446.1"/>
    </source>
</evidence>
<organism evidence="2 3">
    <name type="scientific">Streptoalloteichus tenebrarius (strain ATCC 17920 / DSM 40477 / JCM 4838 / CBS 697.72 / NBRC 16177 / NCIMB 11028 / NRRL B-12390 / A12253. 1 / ISP 5477)</name>
    <name type="common">Streptomyces tenebrarius</name>
    <dbReference type="NCBI Taxonomy" id="1933"/>
    <lineage>
        <taxon>Bacteria</taxon>
        <taxon>Bacillati</taxon>
        <taxon>Actinomycetota</taxon>
        <taxon>Actinomycetes</taxon>
        <taxon>Pseudonocardiales</taxon>
        <taxon>Pseudonocardiaceae</taxon>
        <taxon>Streptoalloteichus</taxon>
    </lineage>
</organism>
<name>A0ABT1I111_STRSD</name>